<evidence type="ECO:0000313" key="9">
    <source>
        <dbReference type="EMBL" id="KHM93366.1"/>
    </source>
</evidence>
<reference evidence="10" key="2">
    <citation type="submission" date="2021-11" db="EMBL/GenBank/DDBJ databases">
        <title>Genome resources and taxonomic validation of 89 Xanthomonas strains.</title>
        <authorList>
            <person name="Tambong J.T."/>
        </authorList>
    </citation>
    <scope>NUCLEOTIDE SEQUENCE</scope>
    <source>
        <strain evidence="10">Bv 5-4A</strain>
    </source>
</reference>
<dbReference type="PANTHER" id="PTHR43536">
    <property type="entry name" value="MANNOSYLGLYCOPROTEIN ENDO-BETA-MANNOSIDASE"/>
    <property type="match status" value="1"/>
</dbReference>
<dbReference type="Gene3D" id="3.20.20.80">
    <property type="entry name" value="Glycosidases"/>
    <property type="match status" value="1"/>
</dbReference>
<dbReference type="RefSeq" id="WP_039421163.1">
    <property type="nucleotide sequence ID" value="NZ_CP018470.1"/>
</dbReference>
<dbReference type="InterPro" id="IPR013783">
    <property type="entry name" value="Ig-like_fold"/>
</dbReference>
<dbReference type="SUPFAM" id="SSF49303">
    <property type="entry name" value="beta-Galactosidase/glucuronidase domain"/>
    <property type="match status" value="3"/>
</dbReference>
<dbReference type="GO" id="GO:0005975">
    <property type="term" value="P:carbohydrate metabolic process"/>
    <property type="evidence" value="ECO:0007669"/>
    <property type="project" value="InterPro"/>
</dbReference>
<dbReference type="Pfam" id="PF00703">
    <property type="entry name" value="Glyco_hydro_2"/>
    <property type="match status" value="1"/>
</dbReference>
<dbReference type="Pfam" id="PF13385">
    <property type="entry name" value="Laminin_G_3"/>
    <property type="match status" value="1"/>
</dbReference>
<evidence type="ECO:0000313" key="11">
    <source>
        <dbReference type="Proteomes" id="UP000030969"/>
    </source>
</evidence>
<feature type="domain" description="Glycoside hydrolase family 2 immunoglobulin-like beta-sandwich" evidence="5">
    <location>
        <begin position="473"/>
        <end position="579"/>
    </location>
</feature>
<dbReference type="Proteomes" id="UP000030969">
    <property type="component" value="Unassembled WGS sequence"/>
</dbReference>
<evidence type="ECO:0000256" key="1">
    <source>
        <dbReference type="ARBA" id="ARBA00007401"/>
    </source>
</evidence>
<dbReference type="InterPro" id="IPR013320">
    <property type="entry name" value="ConA-like_dom_sf"/>
</dbReference>
<evidence type="ECO:0000259" key="7">
    <source>
        <dbReference type="Pfam" id="PF18368"/>
    </source>
</evidence>
<dbReference type="PANTHER" id="PTHR43536:SF1">
    <property type="entry name" value="MANNOSYLGLYCOPROTEIN ENDO-BETA-MANNOSIDASE"/>
    <property type="match status" value="1"/>
</dbReference>
<dbReference type="InterPro" id="IPR036156">
    <property type="entry name" value="Beta-gal/glucu_dom_sf"/>
</dbReference>
<dbReference type="InterPro" id="IPR054593">
    <property type="entry name" value="Beta-mannosidase-like_N2"/>
</dbReference>
<dbReference type="SUPFAM" id="SSF51445">
    <property type="entry name" value="(Trans)glycosidases"/>
    <property type="match status" value="1"/>
</dbReference>
<protein>
    <submittedName>
        <fullName evidence="10">Glycoside hydrolase family 2</fullName>
    </submittedName>
    <submittedName>
        <fullName evidence="9">Glycosyl hydrolase</fullName>
    </submittedName>
</protein>
<proteinExistence type="inferred from homology"/>
<dbReference type="Pfam" id="PF18368">
    <property type="entry name" value="Ig_GlcNase"/>
    <property type="match status" value="1"/>
</dbReference>
<keyword evidence="4" id="KW-0732">Signal</keyword>
<evidence type="ECO:0000256" key="4">
    <source>
        <dbReference type="SAM" id="SignalP"/>
    </source>
</evidence>
<evidence type="ECO:0000259" key="8">
    <source>
        <dbReference type="Pfam" id="PF22666"/>
    </source>
</evidence>
<dbReference type="SUPFAM" id="SSF49899">
    <property type="entry name" value="Concanavalin A-like lectins/glucanases"/>
    <property type="match status" value="1"/>
</dbReference>
<dbReference type="Pfam" id="PF22666">
    <property type="entry name" value="Glyco_hydro_2_N2"/>
    <property type="match status" value="1"/>
</dbReference>
<dbReference type="InterPro" id="IPR006102">
    <property type="entry name" value="Ig-like_GH2"/>
</dbReference>
<sequence length="1157" mass="125405">MLMVRKAFRRGALWLLFGCLGWTAVEAAPAEMAPPGPYDVRVLAGGMGLTKKFAADTPLLAANADWSVSGWVRPSRATTGATLIAGIGDPHDAGRYFAIDNGKLGFVQGADTVLRSKQPLPAGTWTHMAAVAQGGRLTLYANGRQVASGAVRQVVTTPVLMFGPREQPAAYTQHFGGEIADFVARSGALETAAIAQLATRAPDSSLQRFEDASPAWPVQVKQMAGQLAPQAAASLPRSAAAFSAPVAKPVQAAPALQPLDDAAWRVGAWQLAAAPELGQATGATLSRGDATAGSAAWRVATVPGTVLTTLVDRGVYPDPDIGLNNMAIPESLSRHDWWYRSSFDLPAAAQGKRLELLFNGINYAGEIWVNGTQVGQTRGAFARGRFDVSKQLRAGRNVVAVRVSPPPHPGTAHEQSMTAGVGENGGMQALDGPAFIASEGWDWIPAVRDRNAGLWQDVQLHATGPVTIGDTQVVTARLAPDHRRAELEVTVPLHNASGAAVQGTVQLAIGEVRIQRQVNVPAGGSTLKLTAADTPQLVIANPRLWWPNGYGEPALYALQVGVDVAGTRSDAQQLRFGIREVTYELSLFDDDGALRRVLVDLNQARQRGERIVDVRHEAIRAVPGGKAQSLYPGALASPAVQQLQDTALAPHLVLRINGVRIAVKGGNWGMDDWRKRVSRERLEPYFRLQRDAHFNVVRNWVGQNTEASFFDLADEYGMLVLNDFWQSTQNYNMEPADAALFLDNAAEVIKRFRNHPSIVLWFGRNEGVPAPILNEGLDRLIAELDGTRWYTGSSNEVNLQGSGPYNYREPVAYFNALAQGFSVEVGTPSFSTLESFKASVPAVGDQWPISDAWAYHDWHQSGNGDTASFMRSLTDKLGAPTSLADFERKAQLLNYDTHRAIFEGFNAQLWTKNSGRLLWMSHPAWPSNMWQIYSHDYDTHAAYYGVRNAAETLHVQMNLPGHEVVVVNNAAQPVRGLRVRAEVYGSDGTLLQQREQALDAAPVAVSAPVLQLAPLLKDTNGLGFVRLQLLDRDAVVRSRNFYWVARDAAAMRGLDALARVPVQLTTQVQDAAEPVLRVSVRNASQQVALNTKLTLVDAQGQRILPAYYSDNYLSLVPGEQREVDIRGPSTDTLRNATLQVRGWNVEPSSTSATNGPP</sequence>
<dbReference type="Proteomes" id="UP001430544">
    <property type="component" value="Unassembled WGS sequence"/>
</dbReference>
<feature type="domain" description="Beta-mannosidase-like galactose-binding" evidence="8">
    <location>
        <begin position="294"/>
        <end position="456"/>
    </location>
</feature>
<dbReference type="InterPro" id="IPR008979">
    <property type="entry name" value="Galactose-bd-like_sf"/>
</dbReference>
<dbReference type="InterPro" id="IPR041351">
    <property type="entry name" value="Ig_GlcNase"/>
</dbReference>
<dbReference type="Gene3D" id="2.60.120.200">
    <property type="match status" value="1"/>
</dbReference>
<name>A0AAJ0IXT3_9XANT</name>
<evidence type="ECO:0000259" key="6">
    <source>
        <dbReference type="Pfam" id="PF02836"/>
    </source>
</evidence>
<dbReference type="Gene3D" id="2.60.40.10">
    <property type="entry name" value="Immunoglobulins"/>
    <property type="match status" value="2"/>
</dbReference>
<dbReference type="InterPro" id="IPR017853">
    <property type="entry name" value="GH"/>
</dbReference>
<organism evidence="9 11">
    <name type="scientific">Xanthomonas vesicatoria</name>
    <dbReference type="NCBI Taxonomy" id="56460"/>
    <lineage>
        <taxon>Bacteria</taxon>
        <taxon>Pseudomonadati</taxon>
        <taxon>Pseudomonadota</taxon>
        <taxon>Gammaproteobacteria</taxon>
        <taxon>Lysobacterales</taxon>
        <taxon>Lysobacteraceae</taxon>
        <taxon>Xanthomonas</taxon>
    </lineage>
</organism>
<evidence type="ECO:0000256" key="2">
    <source>
        <dbReference type="ARBA" id="ARBA00022801"/>
    </source>
</evidence>
<dbReference type="GO" id="GO:0004553">
    <property type="term" value="F:hydrolase activity, hydrolyzing O-glycosyl compounds"/>
    <property type="evidence" value="ECO:0007669"/>
    <property type="project" value="InterPro"/>
</dbReference>
<dbReference type="EMBL" id="JSYJ01000086">
    <property type="protein sequence ID" value="KHM93366.1"/>
    <property type="molecule type" value="Genomic_DNA"/>
</dbReference>
<dbReference type="SUPFAM" id="SSF49785">
    <property type="entry name" value="Galactose-binding domain-like"/>
    <property type="match status" value="1"/>
</dbReference>
<evidence type="ECO:0000256" key="3">
    <source>
        <dbReference type="ARBA" id="ARBA00023295"/>
    </source>
</evidence>
<feature type="signal peptide" evidence="4">
    <location>
        <begin position="1"/>
        <end position="27"/>
    </location>
</feature>
<evidence type="ECO:0000313" key="10">
    <source>
        <dbReference type="EMBL" id="MCC8621419.1"/>
    </source>
</evidence>
<comment type="caution">
    <text evidence="9">The sequence shown here is derived from an EMBL/GenBank/DDBJ whole genome shotgun (WGS) entry which is preliminary data.</text>
</comment>
<dbReference type="AlphaFoldDB" id="A0AAJ0IXT3"/>
<dbReference type="Gene3D" id="2.60.120.260">
    <property type="entry name" value="Galactose-binding domain-like"/>
    <property type="match status" value="1"/>
</dbReference>
<gene>
    <name evidence="10" type="ORF">LN473_05360</name>
    <name evidence="9" type="ORF">OR61_14350</name>
</gene>
<evidence type="ECO:0000259" key="5">
    <source>
        <dbReference type="Pfam" id="PF00703"/>
    </source>
</evidence>
<accession>A0AAJ0IXT3</accession>
<keyword evidence="3" id="KW-0326">Glycosidase</keyword>
<evidence type="ECO:0000313" key="12">
    <source>
        <dbReference type="Proteomes" id="UP001430544"/>
    </source>
</evidence>
<feature type="chain" id="PRO_5042583092" evidence="4">
    <location>
        <begin position="28"/>
        <end position="1157"/>
    </location>
</feature>
<keyword evidence="2 9" id="KW-0378">Hydrolase</keyword>
<dbReference type="InterPro" id="IPR043534">
    <property type="entry name" value="EBDG/EBM"/>
</dbReference>
<dbReference type="InterPro" id="IPR006103">
    <property type="entry name" value="Glyco_hydro_2_cat"/>
</dbReference>
<reference evidence="9 11" key="1">
    <citation type="submission" date="2014-11" db="EMBL/GenBank/DDBJ databases">
        <title>Draft Genome Sequences of Xanthomonas vesicatoria Strains from the Balkan Peninsula.</title>
        <authorList>
            <person name="Vancheva T."/>
            <person name="Lefeuvre P."/>
            <person name="Bogatzevska N."/>
            <person name="Moncheva P."/>
            <person name="Koebnik R."/>
        </authorList>
    </citation>
    <scope>NUCLEOTIDE SEQUENCE [LARGE SCALE GENOMIC DNA]</scope>
    <source>
        <strain evidence="9 11">53M</strain>
    </source>
</reference>
<dbReference type="Pfam" id="PF02836">
    <property type="entry name" value="Glyco_hydro_2_C"/>
    <property type="match status" value="1"/>
</dbReference>
<keyword evidence="12" id="KW-1185">Reference proteome</keyword>
<feature type="domain" description="Glycoside hydrolase family 2 catalytic" evidence="6">
    <location>
        <begin position="654"/>
        <end position="790"/>
    </location>
</feature>
<dbReference type="EMBL" id="JAJIUN010000019">
    <property type="protein sequence ID" value="MCC8621419.1"/>
    <property type="molecule type" value="Genomic_DNA"/>
</dbReference>
<feature type="domain" description="Exo-beta-D-glucosaminidase Ig-fold" evidence="7">
    <location>
        <begin position="1040"/>
        <end position="1145"/>
    </location>
</feature>
<comment type="similarity">
    <text evidence="1">Belongs to the glycosyl hydrolase 2 family.</text>
</comment>